<dbReference type="InterPro" id="IPR000792">
    <property type="entry name" value="Tscrpt_reg_LuxR_C"/>
</dbReference>
<dbReference type="RefSeq" id="WP_113934686.1">
    <property type="nucleotide sequence ID" value="NZ_JACCEU010000010.1"/>
</dbReference>
<dbReference type="OrthoDB" id="9780593at2"/>
<dbReference type="SMART" id="SM00421">
    <property type="entry name" value="HTH_LUXR"/>
    <property type="match status" value="1"/>
</dbReference>
<name>A0A366H3V3_9BURK</name>
<sequence length="283" mass="31420">MRIWKTSPQSQKFPISQSGLFQLLAAITNDDPKMLPQAILDLVRSEVDMLNCALFLLPATGQPLLLGHAESRLFGAPKASGAYVEQYYQRDIALQEVVRHNNSASMSRSTILLHQSAHDIVDPAYRTACYDAAGTTQRFGIFRQLKDNNNLFIGIYRSASVQALSPADLHYLELLADCLGEAAVQRYSVMPQAYSLSANKLDLIQSELKAKLSKREYDLILHIARGLTIPAASRAMGIKAASAITYRNRGFAKLNIRTQQELFAKLIERVEAAPDFNMKTASM</sequence>
<dbReference type="GO" id="GO:0006355">
    <property type="term" value="P:regulation of DNA-templated transcription"/>
    <property type="evidence" value="ECO:0007669"/>
    <property type="project" value="InterPro"/>
</dbReference>
<evidence type="ECO:0000313" key="3">
    <source>
        <dbReference type="Proteomes" id="UP000253628"/>
    </source>
</evidence>
<dbReference type="SUPFAM" id="SSF46894">
    <property type="entry name" value="C-terminal effector domain of the bipartite response regulators"/>
    <property type="match status" value="1"/>
</dbReference>
<keyword evidence="3" id="KW-1185">Reference proteome</keyword>
<comment type="caution">
    <text evidence="2">The sequence shown here is derived from an EMBL/GenBank/DDBJ whole genome shotgun (WGS) entry which is preliminary data.</text>
</comment>
<protein>
    <submittedName>
        <fullName evidence="2">LuxR family transcriptional regulator</fullName>
    </submittedName>
</protein>
<feature type="domain" description="HTH luxR-type" evidence="1">
    <location>
        <begin position="209"/>
        <end position="266"/>
    </location>
</feature>
<evidence type="ECO:0000259" key="1">
    <source>
        <dbReference type="SMART" id="SM00421"/>
    </source>
</evidence>
<dbReference type="GO" id="GO:0003677">
    <property type="term" value="F:DNA binding"/>
    <property type="evidence" value="ECO:0007669"/>
    <property type="project" value="InterPro"/>
</dbReference>
<gene>
    <name evidence="2" type="ORF">DFR37_11382</name>
</gene>
<dbReference type="AlphaFoldDB" id="A0A366H3V3"/>
<dbReference type="EMBL" id="QNRQ01000013">
    <property type="protein sequence ID" value="RBP36251.1"/>
    <property type="molecule type" value="Genomic_DNA"/>
</dbReference>
<dbReference type="Gene3D" id="1.10.10.10">
    <property type="entry name" value="Winged helix-like DNA-binding domain superfamily/Winged helix DNA-binding domain"/>
    <property type="match status" value="1"/>
</dbReference>
<proteinExistence type="predicted"/>
<evidence type="ECO:0000313" key="2">
    <source>
        <dbReference type="EMBL" id="RBP36251.1"/>
    </source>
</evidence>
<organism evidence="2 3">
    <name type="scientific">Eoetvoesiella caeni</name>
    <dbReference type="NCBI Taxonomy" id="645616"/>
    <lineage>
        <taxon>Bacteria</taxon>
        <taxon>Pseudomonadati</taxon>
        <taxon>Pseudomonadota</taxon>
        <taxon>Betaproteobacteria</taxon>
        <taxon>Burkholderiales</taxon>
        <taxon>Alcaligenaceae</taxon>
        <taxon>Eoetvoesiella</taxon>
    </lineage>
</organism>
<reference evidence="2 3" key="1">
    <citation type="submission" date="2018-06" db="EMBL/GenBank/DDBJ databases">
        <title>Genomic Encyclopedia of Type Strains, Phase IV (KMG-IV): sequencing the most valuable type-strain genomes for metagenomic binning, comparative biology and taxonomic classification.</title>
        <authorList>
            <person name="Goeker M."/>
        </authorList>
    </citation>
    <scope>NUCLEOTIDE SEQUENCE [LARGE SCALE GENOMIC DNA]</scope>
    <source>
        <strain evidence="2 3">DSM 25520</strain>
    </source>
</reference>
<dbReference type="InterPro" id="IPR036388">
    <property type="entry name" value="WH-like_DNA-bd_sf"/>
</dbReference>
<dbReference type="InterPro" id="IPR016032">
    <property type="entry name" value="Sig_transdc_resp-reg_C-effctor"/>
</dbReference>
<accession>A0A366H3V3</accession>
<dbReference type="Proteomes" id="UP000253628">
    <property type="component" value="Unassembled WGS sequence"/>
</dbReference>